<comment type="caution">
    <text evidence="2">The sequence shown here is derived from an EMBL/GenBank/DDBJ whole genome shotgun (WGS) entry which is preliminary data.</text>
</comment>
<reference evidence="2" key="1">
    <citation type="submission" date="2021-03" db="EMBL/GenBank/DDBJ databases">
        <authorList>
            <person name="Bekaert M."/>
        </authorList>
    </citation>
    <scope>NUCLEOTIDE SEQUENCE</scope>
</reference>
<evidence type="ECO:0000313" key="2">
    <source>
        <dbReference type="EMBL" id="CAG2194344.1"/>
    </source>
</evidence>
<dbReference type="Proteomes" id="UP000683360">
    <property type="component" value="Unassembled WGS sequence"/>
</dbReference>
<dbReference type="OrthoDB" id="6105499at2759"/>
<name>A0A8S3QFP2_MYTED</name>
<keyword evidence="3" id="KW-1185">Reference proteome</keyword>
<organism evidence="2 3">
    <name type="scientific">Mytilus edulis</name>
    <name type="common">Blue mussel</name>
    <dbReference type="NCBI Taxonomy" id="6550"/>
    <lineage>
        <taxon>Eukaryota</taxon>
        <taxon>Metazoa</taxon>
        <taxon>Spiralia</taxon>
        <taxon>Lophotrochozoa</taxon>
        <taxon>Mollusca</taxon>
        <taxon>Bivalvia</taxon>
        <taxon>Autobranchia</taxon>
        <taxon>Pteriomorphia</taxon>
        <taxon>Mytilida</taxon>
        <taxon>Mytiloidea</taxon>
        <taxon>Mytilidae</taxon>
        <taxon>Mytilinae</taxon>
        <taxon>Mytilus</taxon>
    </lineage>
</organism>
<sequence>MARPAKQCEEEGGGQSKNVKAIVAKAKEMKDEIKQFLQKYKPHKKLPKIGDSILNEYFDTTKGITEDERDELTSYLCTFEEINLSVLDIPSMVHDTISFIMHHSDKKDSECVQTNESTGTVRNYISFGSPTVDREESPTPVDTSSGSIQSGALYIGYDGPSQNGDGKQPMKKMKTAEDVHQIQYAVLEKQLEKHTLQIKLLEKLILKYENDDTLAILSVFDQ</sequence>
<protein>
    <submittedName>
        <fullName evidence="2">Uncharacterized protein</fullName>
    </submittedName>
</protein>
<feature type="coiled-coil region" evidence="1">
    <location>
        <begin position="184"/>
        <end position="211"/>
    </location>
</feature>
<proteinExistence type="predicted"/>
<dbReference type="EMBL" id="CAJPWZ010000476">
    <property type="protein sequence ID" value="CAG2194344.1"/>
    <property type="molecule type" value="Genomic_DNA"/>
</dbReference>
<gene>
    <name evidence="2" type="ORF">MEDL_9335</name>
</gene>
<evidence type="ECO:0000256" key="1">
    <source>
        <dbReference type="SAM" id="Coils"/>
    </source>
</evidence>
<keyword evidence="1" id="KW-0175">Coiled coil</keyword>
<dbReference type="AlphaFoldDB" id="A0A8S3QFP2"/>
<evidence type="ECO:0000313" key="3">
    <source>
        <dbReference type="Proteomes" id="UP000683360"/>
    </source>
</evidence>
<accession>A0A8S3QFP2</accession>